<proteinExistence type="predicted"/>
<evidence type="ECO:0000256" key="1">
    <source>
        <dbReference type="SAM" id="MobiDB-lite"/>
    </source>
</evidence>
<accession>V5SAM7</accession>
<dbReference type="HOGENOM" id="CLU_103263_0_0_5"/>
<organism evidence="2 3">
    <name type="scientific">Hyphomicrobium nitrativorans NL23</name>
    <dbReference type="NCBI Taxonomy" id="1029756"/>
    <lineage>
        <taxon>Bacteria</taxon>
        <taxon>Pseudomonadati</taxon>
        <taxon>Pseudomonadota</taxon>
        <taxon>Alphaproteobacteria</taxon>
        <taxon>Hyphomicrobiales</taxon>
        <taxon>Hyphomicrobiaceae</taxon>
        <taxon>Hyphomicrobium</taxon>
    </lineage>
</organism>
<reference evidence="2 3" key="1">
    <citation type="journal article" date="2014" name="Genome Announc.">
        <title>Complete Genome Sequence of Hyphomicrobium nitrativorans Strain NL23, a Denitrifying Bacterium Isolated from Biofilm of a Methanol-Fed Denitrification System Treating Seawater at the Montreal Biodome.</title>
        <authorList>
            <person name="Martineau C."/>
            <person name="Villeneuve C."/>
            <person name="Mauffrey F."/>
            <person name="Villemur R."/>
        </authorList>
    </citation>
    <scope>NUCLEOTIDE SEQUENCE [LARGE SCALE GENOMIC DNA]</scope>
    <source>
        <strain evidence="2">NL23</strain>
    </source>
</reference>
<name>V5SAM7_9HYPH</name>
<feature type="region of interest" description="Disordered" evidence="1">
    <location>
        <begin position="144"/>
        <end position="179"/>
    </location>
</feature>
<keyword evidence="3" id="KW-1185">Reference proteome</keyword>
<dbReference type="OrthoDB" id="6166765at2"/>
<evidence type="ECO:0008006" key="4">
    <source>
        <dbReference type="Google" id="ProtNLM"/>
    </source>
</evidence>
<dbReference type="EMBL" id="CP006912">
    <property type="protein sequence ID" value="AHB47698.1"/>
    <property type="molecule type" value="Genomic_DNA"/>
</dbReference>
<dbReference type="RefSeq" id="WP_023786132.1">
    <property type="nucleotide sequence ID" value="NC_022997.1"/>
</dbReference>
<dbReference type="KEGG" id="hni:W911_03590"/>
<dbReference type="STRING" id="1029756.W911_03590"/>
<protein>
    <recommendedName>
        <fullName evidence="4">Cyclase dehydrase</fullName>
    </recommendedName>
</protein>
<gene>
    <name evidence="2" type="ORF">W911_03590</name>
</gene>
<sequence length="179" mass="18496">MSLVANAVRPKGAPKIVSSGPSSIQPEDRLAKSLGWFSIGLGAVELFAAPRVTRALGLQGMEGLVRLFGIREIASGILTLSTEKRAGVKSRVAGDMLDIAVLLKGLHPHNPQRGNVKLALAAVSAATALDVFVASSLEARARRGGSARRYSDRSGFPGGLANARNQSKSSRGGVNGGTV</sequence>
<evidence type="ECO:0000313" key="3">
    <source>
        <dbReference type="Proteomes" id="UP000018542"/>
    </source>
</evidence>
<dbReference type="Proteomes" id="UP000018542">
    <property type="component" value="Chromosome"/>
</dbReference>
<feature type="region of interest" description="Disordered" evidence="1">
    <location>
        <begin position="1"/>
        <end position="24"/>
    </location>
</feature>
<dbReference type="PATRIC" id="fig|1029756.8.peg.750"/>
<feature type="compositionally biased region" description="Polar residues" evidence="1">
    <location>
        <begin position="163"/>
        <end position="172"/>
    </location>
</feature>
<evidence type="ECO:0000313" key="2">
    <source>
        <dbReference type="EMBL" id="AHB47698.1"/>
    </source>
</evidence>
<dbReference type="AlphaFoldDB" id="V5SAM7"/>